<dbReference type="SUPFAM" id="SSF109604">
    <property type="entry name" value="HD-domain/PDEase-like"/>
    <property type="match status" value="1"/>
</dbReference>
<dbReference type="SUPFAM" id="SSF55785">
    <property type="entry name" value="PYP-like sensor domain (PAS domain)"/>
    <property type="match status" value="1"/>
</dbReference>
<organism evidence="3">
    <name type="scientific">bioreactor metagenome</name>
    <dbReference type="NCBI Taxonomy" id="1076179"/>
    <lineage>
        <taxon>unclassified sequences</taxon>
        <taxon>metagenomes</taxon>
        <taxon>ecological metagenomes</taxon>
    </lineage>
</organism>
<dbReference type="InterPro" id="IPR007487">
    <property type="entry name" value="ABC_transpt-TYRBP-like"/>
</dbReference>
<dbReference type="InterPro" id="IPR003607">
    <property type="entry name" value="HD/PDEase_dom"/>
</dbReference>
<dbReference type="Gene3D" id="3.40.50.2300">
    <property type="match status" value="2"/>
</dbReference>
<dbReference type="PROSITE" id="PS50112">
    <property type="entry name" value="PAS"/>
    <property type="match status" value="1"/>
</dbReference>
<dbReference type="InterPro" id="IPR035965">
    <property type="entry name" value="PAS-like_dom_sf"/>
</dbReference>
<dbReference type="PANTHER" id="PTHR43155:SF2">
    <property type="entry name" value="CYCLIC DI-GMP PHOSPHODIESTERASE PA4108"/>
    <property type="match status" value="1"/>
</dbReference>
<feature type="domain" description="HD-GYP" evidence="2">
    <location>
        <begin position="685"/>
        <end position="880"/>
    </location>
</feature>
<protein>
    <recommendedName>
        <fullName evidence="4">HD-GYP domain-containing protein</fullName>
    </recommendedName>
</protein>
<gene>
    <name evidence="3" type="ORF">SDC9_57765</name>
</gene>
<evidence type="ECO:0000259" key="1">
    <source>
        <dbReference type="PROSITE" id="PS50112"/>
    </source>
</evidence>
<dbReference type="Gene3D" id="1.10.3210.10">
    <property type="entry name" value="Hypothetical protein af1432"/>
    <property type="match status" value="1"/>
</dbReference>
<dbReference type="NCBIfam" id="TIGR00229">
    <property type="entry name" value="sensory_box"/>
    <property type="match status" value="1"/>
</dbReference>
<proteinExistence type="predicted"/>
<dbReference type="InterPro" id="IPR037522">
    <property type="entry name" value="HD_GYP_dom"/>
</dbReference>
<dbReference type="PROSITE" id="PS51832">
    <property type="entry name" value="HD_GYP"/>
    <property type="match status" value="1"/>
</dbReference>
<feature type="domain" description="PAS" evidence="1">
    <location>
        <begin position="381"/>
        <end position="435"/>
    </location>
</feature>
<dbReference type="Pfam" id="PF13426">
    <property type="entry name" value="PAS_9"/>
    <property type="match status" value="1"/>
</dbReference>
<dbReference type="CDD" id="cd00130">
    <property type="entry name" value="PAS"/>
    <property type="match status" value="1"/>
</dbReference>
<dbReference type="CDD" id="cd00077">
    <property type="entry name" value="HDc"/>
    <property type="match status" value="1"/>
</dbReference>
<dbReference type="SMART" id="SM00471">
    <property type="entry name" value="HDc"/>
    <property type="match status" value="1"/>
</dbReference>
<accession>A0A644X6H3</accession>
<dbReference type="InterPro" id="IPR000014">
    <property type="entry name" value="PAS"/>
</dbReference>
<name>A0A644X6H3_9ZZZZ</name>
<evidence type="ECO:0008006" key="4">
    <source>
        <dbReference type="Google" id="ProtNLM"/>
    </source>
</evidence>
<dbReference type="Pfam" id="PF13487">
    <property type="entry name" value="HD_5"/>
    <property type="match status" value="1"/>
</dbReference>
<dbReference type="Gene3D" id="3.30.450.20">
    <property type="entry name" value="PAS domain"/>
    <property type="match status" value="1"/>
</dbReference>
<dbReference type="EMBL" id="VSSQ01001829">
    <property type="protein sequence ID" value="MPM11421.1"/>
    <property type="molecule type" value="Genomic_DNA"/>
</dbReference>
<dbReference type="PANTHER" id="PTHR43155">
    <property type="entry name" value="CYCLIC DI-GMP PHOSPHODIESTERASE PA4108-RELATED"/>
    <property type="match status" value="1"/>
</dbReference>
<comment type="caution">
    <text evidence="3">The sequence shown here is derived from an EMBL/GenBank/DDBJ whole genome shotgun (WGS) entry which is preliminary data.</text>
</comment>
<evidence type="ECO:0000313" key="3">
    <source>
        <dbReference type="EMBL" id="MPM11421.1"/>
    </source>
</evidence>
<dbReference type="SMART" id="SM00091">
    <property type="entry name" value="PAS"/>
    <property type="match status" value="1"/>
</dbReference>
<dbReference type="AlphaFoldDB" id="A0A644X6H3"/>
<evidence type="ECO:0000259" key="2">
    <source>
        <dbReference type="PROSITE" id="PS51832"/>
    </source>
</evidence>
<reference evidence="3" key="1">
    <citation type="submission" date="2019-08" db="EMBL/GenBank/DDBJ databases">
        <authorList>
            <person name="Kucharzyk K."/>
            <person name="Murdoch R.W."/>
            <person name="Higgins S."/>
            <person name="Loffler F."/>
        </authorList>
    </citation>
    <scope>NUCLEOTIDE SEQUENCE</scope>
</reference>
<dbReference type="Pfam" id="PF04392">
    <property type="entry name" value="ABC_sub_bind"/>
    <property type="match status" value="1"/>
</dbReference>
<sequence>MKRRLFFHFGIAFMALFFLVLSRCASGSERSYGALLLNSYHSGFPWTDGITEGIRSTFESGGLRINLDVEYMDTKRTSSVRAVRAFGEYFRTKYADKRPDILLSSDDDALVFLLRHGKELFPGVPIVFCGLNNPGFIDSGGDARVTGVFEEMDIPGTVELMLRLFPQTRNLALVSDLSISGMGSVSLVRKALAPFLDRLKVVDLLGFSGDELRDELSMLSPDTAVLLLVYFQDDAGEYYSPARSVALVNSAGPFPVFGLWSMMVEGGALGGSVLIAERHGALAAEMALRILRGTPLSEIPPVVDRHLVPVFNYREMVRFGLSRFDLPAGSVLLSEPETFLYRHWKLLLANALVLSAALVYLLALFINERMKKAAEKDLKLKKAQWEGLFRNAPEAYVVFDGANDIVTINDGFTRLFGYTRKEVAGKNLDSVVADFPGIRSEAENNSSRVLSGETVTGESCRRKKDGALVPVEYMGVVFPMRDETFTGFAIYRDISERKKAEDEMLKNLKREALISSVSARLLEEGVRGGVPPSLEELAAFFGVSRGCLVETDGDGIPVREFSLSEGRVEFLSSPEVSAVLSPEALKGLNLYLWETGKLVLESSPRPGGKEVPRFAGELLELWGDPLHFQPVYSGGAVRGFLVLRLACVPLHHSDEALLAMYCDLAGSAFLRDRRINIMEEAGRMLDSASRGIVEILGQALAMKDPYTVGHQINVAGLARAMAKKGGYDEAFQERVYYAGLVHDLGKITIPSAILSKPGRLTDIEFSLIRNHALYGWDILSSVDLPWPLADIVVQHHERLDGSGYPKGLRGDAIGREARFLSVADVVEAMTSHRPYRPGLGIVAALDEIRSHRGGWFDPEAVDLCIAVIEEGFTFDGGSYRLFLP</sequence>